<evidence type="ECO:0000313" key="2">
    <source>
        <dbReference type="EMBL" id="KAK0432009.1"/>
    </source>
</evidence>
<sequence length="317" mass="36293">MAPSFSSSELPRGMLIVSRDLYTERALDKQKQRVMDNKIRHQKISLGATQVPERISSEQNGGKGSREIKPEDSLPTTASLKPRDIRSGLRRKTAWYIDPSTRPTTNVAGIFKVTKGRNGAKPMYYIPREQMLNRLVYFRYQLVHYEHKPGCPREVPKPMVDLVKNISSSFAFRIERDVHVEPDFITVDGRSALAGRDRNMPSCCIPQHECWMVINAAHQNMEVGPSGEKKTGWCKFRARCDKGRKAAVACLSDRKRRKRRVCPKNSARQAGISSMISSYDIVTTGLGRMDQSKVRHRRQNDERRWSEYVPAVEIQEM</sequence>
<proteinExistence type="predicted"/>
<name>A0AA39IZF8_9AGAR</name>
<gene>
    <name evidence="2" type="ORF">EV421DRAFT_1742619</name>
</gene>
<comment type="caution">
    <text evidence="2">The sequence shown here is derived from an EMBL/GenBank/DDBJ whole genome shotgun (WGS) entry which is preliminary data.</text>
</comment>
<dbReference type="AlphaFoldDB" id="A0AA39IZF8"/>
<organism evidence="2 3">
    <name type="scientific">Armillaria borealis</name>
    <dbReference type="NCBI Taxonomy" id="47425"/>
    <lineage>
        <taxon>Eukaryota</taxon>
        <taxon>Fungi</taxon>
        <taxon>Dikarya</taxon>
        <taxon>Basidiomycota</taxon>
        <taxon>Agaricomycotina</taxon>
        <taxon>Agaricomycetes</taxon>
        <taxon>Agaricomycetidae</taxon>
        <taxon>Agaricales</taxon>
        <taxon>Marasmiineae</taxon>
        <taxon>Physalacriaceae</taxon>
        <taxon>Armillaria</taxon>
    </lineage>
</organism>
<keyword evidence="3" id="KW-1185">Reference proteome</keyword>
<reference evidence="2" key="1">
    <citation type="submission" date="2023-06" db="EMBL/GenBank/DDBJ databases">
        <authorList>
            <consortium name="Lawrence Berkeley National Laboratory"/>
            <person name="Ahrendt S."/>
            <person name="Sahu N."/>
            <person name="Indic B."/>
            <person name="Wong-Bajracharya J."/>
            <person name="Merenyi Z."/>
            <person name="Ke H.-M."/>
            <person name="Monk M."/>
            <person name="Kocsube S."/>
            <person name="Drula E."/>
            <person name="Lipzen A."/>
            <person name="Balint B."/>
            <person name="Henrissat B."/>
            <person name="Andreopoulos B."/>
            <person name="Martin F.M."/>
            <person name="Harder C.B."/>
            <person name="Rigling D."/>
            <person name="Ford K.L."/>
            <person name="Foster G.D."/>
            <person name="Pangilinan J."/>
            <person name="Papanicolaou A."/>
            <person name="Barry K."/>
            <person name="LaButti K."/>
            <person name="Viragh M."/>
            <person name="Koriabine M."/>
            <person name="Yan M."/>
            <person name="Riley R."/>
            <person name="Champramary S."/>
            <person name="Plett K.L."/>
            <person name="Tsai I.J."/>
            <person name="Slot J."/>
            <person name="Sipos G."/>
            <person name="Plett J."/>
            <person name="Nagy L.G."/>
            <person name="Grigoriev I.V."/>
        </authorList>
    </citation>
    <scope>NUCLEOTIDE SEQUENCE</scope>
    <source>
        <strain evidence="2">FPL87.14</strain>
    </source>
</reference>
<dbReference type="EMBL" id="JAUEPT010000102">
    <property type="protein sequence ID" value="KAK0432009.1"/>
    <property type="molecule type" value="Genomic_DNA"/>
</dbReference>
<dbReference type="Proteomes" id="UP001175226">
    <property type="component" value="Unassembled WGS sequence"/>
</dbReference>
<evidence type="ECO:0000313" key="3">
    <source>
        <dbReference type="Proteomes" id="UP001175226"/>
    </source>
</evidence>
<accession>A0AA39IZF8</accession>
<protein>
    <submittedName>
        <fullName evidence="2">Uncharacterized protein</fullName>
    </submittedName>
</protein>
<evidence type="ECO:0000256" key="1">
    <source>
        <dbReference type="SAM" id="MobiDB-lite"/>
    </source>
</evidence>
<feature type="region of interest" description="Disordered" evidence="1">
    <location>
        <begin position="48"/>
        <end position="80"/>
    </location>
</feature>